<proteinExistence type="predicted"/>
<feature type="transmembrane region" description="Helical" evidence="6">
    <location>
        <begin position="204"/>
        <end position="224"/>
    </location>
</feature>
<feature type="domain" description="EamA" evidence="7">
    <location>
        <begin position="143"/>
        <end position="278"/>
    </location>
</feature>
<evidence type="ECO:0000256" key="5">
    <source>
        <dbReference type="ARBA" id="ARBA00023136"/>
    </source>
</evidence>
<feature type="transmembrane region" description="Helical" evidence="6">
    <location>
        <begin position="142"/>
        <end position="161"/>
    </location>
</feature>
<organism evidence="8 9">
    <name type="scientific">Limobrevibacterium gyesilva</name>
    <dbReference type="NCBI Taxonomy" id="2991712"/>
    <lineage>
        <taxon>Bacteria</taxon>
        <taxon>Pseudomonadati</taxon>
        <taxon>Pseudomonadota</taxon>
        <taxon>Alphaproteobacteria</taxon>
        <taxon>Acetobacterales</taxon>
        <taxon>Acetobacteraceae</taxon>
        <taxon>Limobrevibacterium</taxon>
    </lineage>
</organism>
<feature type="transmembrane region" description="Helical" evidence="6">
    <location>
        <begin position="231"/>
        <end position="255"/>
    </location>
</feature>
<keyword evidence="3 6" id="KW-0812">Transmembrane</keyword>
<dbReference type="InterPro" id="IPR037185">
    <property type="entry name" value="EmrE-like"/>
</dbReference>
<dbReference type="RefSeq" id="WP_264715256.1">
    <property type="nucleotide sequence ID" value="NZ_JAPDNT010000019.1"/>
</dbReference>
<evidence type="ECO:0000256" key="3">
    <source>
        <dbReference type="ARBA" id="ARBA00022692"/>
    </source>
</evidence>
<accession>A0AA42CFD3</accession>
<feature type="transmembrane region" description="Helical" evidence="6">
    <location>
        <begin position="28"/>
        <end position="49"/>
    </location>
</feature>
<feature type="transmembrane region" description="Helical" evidence="6">
    <location>
        <begin position="173"/>
        <end position="192"/>
    </location>
</feature>
<evidence type="ECO:0000313" key="9">
    <source>
        <dbReference type="Proteomes" id="UP001165679"/>
    </source>
</evidence>
<dbReference type="Proteomes" id="UP001165679">
    <property type="component" value="Unassembled WGS sequence"/>
</dbReference>
<dbReference type="Pfam" id="PF00892">
    <property type="entry name" value="EamA"/>
    <property type="match status" value="2"/>
</dbReference>
<reference evidence="8" key="1">
    <citation type="submission" date="2022-09" db="EMBL/GenBank/DDBJ databases">
        <title>Rhodovastum sp. nov. RN2-1 isolated from soil in Seongnam, South Korea.</title>
        <authorList>
            <person name="Le N.T."/>
        </authorList>
    </citation>
    <scope>NUCLEOTIDE SEQUENCE</scope>
    <source>
        <strain evidence="8">RN2-1</strain>
    </source>
</reference>
<keyword evidence="2" id="KW-1003">Cell membrane</keyword>
<feature type="transmembrane region" description="Helical" evidence="6">
    <location>
        <begin position="61"/>
        <end position="84"/>
    </location>
</feature>
<evidence type="ECO:0000256" key="2">
    <source>
        <dbReference type="ARBA" id="ARBA00022475"/>
    </source>
</evidence>
<keyword evidence="5 6" id="KW-0472">Membrane</keyword>
<dbReference type="PANTHER" id="PTHR32322">
    <property type="entry name" value="INNER MEMBRANE TRANSPORTER"/>
    <property type="match status" value="1"/>
</dbReference>
<dbReference type="InterPro" id="IPR050638">
    <property type="entry name" value="AA-Vitamin_Transporters"/>
</dbReference>
<evidence type="ECO:0000256" key="6">
    <source>
        <dbReference type="SAM" id="Phobius"/>
    </source>
</evidence>
<keyword evidence="9" id="KW-1185">Reference proteome</keyword>
<evidence type="ECO:0000259" key="7">
    <source>
        <dbReference type="Pfam" id="PF00892"/>
    </source>
</evidence>
<dbReference type="PANTHER" id="PTHR32322:SF18">
    <property type="entry name" value="S-ADENOSYLMETHIONINE_S-ADENOSYLHOMOCYSTEINE TRANSPORTER"/>
    <property type="match status" value="1"/>
</dbReference>
<evidence type="ECO:0000313" key="8">
    <source>
        <dbReference type="EMBL" id="MCW3476464.1"/>
    </source>
</evidence>
<dbReference type="SUPFAM" id="SSF103481">
    <property type="entry name" value="Multidrug resistance efflux transporter EmrE"/>
    <property type="match status" value="2"/>
</dbReference>
<evidence type="ECO:0000256" key="4">
    <source>
        <dbReference type="ARBA" id="ARBA00022989"/>
    </source>
</evidence>
<gene>
    <name evidence="8" type="ORF">OL599_18025</name>
</gene>
<keyword evidence="4 6" id="KW-1133">Transmembrane helix</keyword>
<reference evidence="8" key="2">
    <citation type="submission" date="2022-10" db="EMBL/GenBank/DDBJ databases">
        <authorList>
            <person name="Trinh H.N."/>
        </authorList>
    </citation>
    <scope>NUCLEOTIDE SEQUENCE</scope>
    <source>
        <strain evidence="8">RN2-1</strain>
    </source>
</reference>
<dbReference type="EMBL" id="JAPDNT010000019">
    <property type="protein sequence ID" value="MCW3476464.1"/>
    <property type="molecule type" value="Genomic_DNA"/>
</dbReference>
<evidence type="ECO:0000256" key="1">
    <source>
        <dbReference type="ARBA" id="ARBA00004651"/>
    </source>
</evidence>
<protein>
    <submittedName>
        <fullName evidence="8">DMT family transporter</fullName>
    </submittedName>
</protein>
<feature type="domain" description="EamA" evidence="7">
    <location>
        <begin position="2"/>
        <end position="132"/>
    </location>
</feature>
<feature type="transmembrane region" description="Helical" evidence="6">
    <location>
        <begin position="261"/>
        <end position="280"/>
    </location>
</feature>
<feature type="transmembrane region" description="Helical" evidence="6">
    <location>
        <begin position="90"/>
        <end position="109"/>
    </location>
</feature>
<comment type="caution">
    <text evidence="8">The sequence shown here is derived from an EMBL/GenBank/DDBJ whole genome shotgun (WGS) entry which is preliminary data.</text>
</comment>
<sequence>MLVLLLGIVWGLNWPAARLSLLDLSPWTFRTLGLGLGALALIGIACLRGHSLTIPPGRPRLHLALSGLLNMAGFNLMSAFAQLGTTTSRVAIIAYTMPLWATLMARFALGDRLDATRTAALLLGATGLLVLVVPFIGTHVPVGMYFALGAAVSWAAGTVYVKWARIPGHALAIAAWQLLVGAAAAAIGVAVFEGTPHLWPLRPAAAGGLLYNVLIGSALAYFLWFEIVSRLPVATASLGILMVPVVGVVSATLLLGERPTGMDIAGFALVLSAAACVLLLPGRSGSRARLAAGRTEPS</sequence>
<dbReference type="AlphaFoldDB" id="A0AA42CFD3"/>
<dbReference type="InterPro" id="IPR000620">
    <property type="entry name" value="EamA_dom"/>
</dbReference>
<comment type="subcellular location">
    <subcellularLocation>
        <location evidence="1">Cell membrane</location>
        <topology evidence="1">Multi-pass membrane protein</topology>
    </subcellularLocation>
</comment>
<dbReference type="GO" id="GO:0005886">
    <property type="term" value="C:plasma membrane"/>
    <property type="evidence" value="ECO:0007669"/>
    <property type="project" value="UniProtKB-SubCell"/>
</dbReference>
<name>A0AA42CFD3_9PROT</name>
<feature type="transmembrane region" description="Helical" evidence="6">
    <location>
        <begin position="118"/>
        <end position="136"/>
    </location>
</feature>